<accession>A0ABS7C2R4</accession>
<dbReference type="PANTHER" id="PTHR43364">
    <property type="entry name" value="NADH-SPECIFIC METHYLGLYOXAL REDUCTASE-RELATED"/>
    <property type="match status" value="1"/>
</dbReference>
<sequence length="329" mass="37228">MAGTYKVDFRQLGRTGARVSNLCLGAMNFGSRTEEKESVEIIHRFLDEGLNFIDTANVYSKGVSESFVGKAIKGRRDEVFLATKVHGRMGEKPNDQGNSRVHILKQVEESLSRLQTDYIDLYWIHRPDLNTPIDETLKTLDDLVRQGKVRYIGLSTFPAWQTMESIMISKQMNLEQFVAEQPPYNLFDRSVEEEVVPVCQKYGLGIMPWGPLAEGWLTGRYRKDQPFPQDTRVSRKNVDLNSGYIVDRLNAIEALMPIAQEKGITLSQLALAWLIQQPGVTAPIIGPRTMEQLDDNLGALNVELNQDDLDRIDAAIPPKSRVGGKRHWE</sequence>
<evidence type="ECO:0000256" key="1">
    <source>
        <dbReference type="ARBA" id="ARBA00023002"/>
    </source>
</evidence>
<feature type="domain" description="NADP-dependent oxidoreductase" evidence="2">
    <location>
        <begin position="22"/>
        <end position="315"/>
    </location>
</feature>
<reference evidence="3 4" key="1">
    <citation type="submission" date="2021-07" db="EMBL/GenBank/DDBJ databases">
        <title>Paenibacillus radiodurans sp. nov., isolated from the southeastern edge of Tengger Desert.</title>
        <authorList>
            <person name="Zhang G."/>
        </authorList>
    </citation>
    <scope>NUCLEOTIDE SEQUENCE [LARGE SCALE GENOMIC DNA]</scope>
    <source>
        <strain evidence="3 4">CCM 7311</strain>
    </source>
</reference>
<dbReference type="EMBL" id="JAHZIK010000319">
    <property type="protein sequence ID" value="MBW7455193.1"/>
    <property type="molecule type" value="Genomic_DNA"/>
</dbReference>
<dbReference type="RefSeq" id="WP_210045318.1">
    <property type="nucleotide sequence ID" value="NZ_JBHLVU010000010.1"/>
</dbReference>
<dbReference type="Gene3D" id="3.20.20.100">
    <property type="entry name" value="NADP-dependent oxidoreductase domain"/>
    <property type="match status" value="1"/>
</dbReference>
<name>A0ABS7C2R4_9BACL</name>
<dbReference type="PANTHER" id="PTHR43364:SF4">
    <property type="entry name" value="NAD(P)-LINKED OXIDOREDUCTASE SUPERFAMILY PROTEIN"/>
    <property type="match status" value="1"/>
</dbReference>
<keyword evidence="1" id="KW-0560">Oxidoreductase</keyword>
<keyword evidence="4" id="KW-1185">Reference proteome</keyword>
<dbReference type="Proteomes" id="UP001519887">
    <property type="component" value="Unassembled WGS sequence"/>
</dbReference>
<gene>
    <name evidence="3" type="ORF">K0U00_14300</name>
</gene>
<organism evidence="3 4">
    <name type="scientific">Paenibacillus sepulcri</name>
    <dbReference type="NCBI Taxonomy" id="359917"/>
    <lineage>
        <taxon>Bacteria</taxon>
        <taxon>Bacillati</taxon>
        <taxon>Bacillota</taxon>
        <taxon>Bacilli</taxon>
        <taxon>Bacillales</taxon>
        <taxon>Paenibacillaceae</taxon>
        <taxon>Paenibacillus</taxon>
    </lineage>
</organism>
<dbReference type="InterPro" id="IPR020471">
    <property type="entry name" value="AKR"/>
</dbReference>
<evidence type="ECO:0000313" key="4">
    <source>
        <dbReference type="Proteomes" id="UP001519887"/>
    </source>
</evidence>
<dbReference type="InterPro" id="IPR036812">
    <property type="entry name" value="NAD(P)_OxRdtase_dom_sf"/>
</dbReference>
<comment type="caution">
    <text evidence="3">The sequence shown here is derived from an EMBL/GenBank/DDBJ whole genome shotgun (WGS) entry which is preliminary data.</text>
</comment>
<protein>
    <submittedName>
        <fullName evidence="3">Aldo/keto reductase</fullName>
    </submittedName>
</protein>
<dbReference type="InterPro" id="IPR023210">
    <property type="entry name" value="NADP_OxRdtase_dom"/>
</dbReference>
<dbReference type="InterPro" id="IPR050523">
    <property type="entry name" value="AKR_Detox_Biosynth"/>
</dbReference>
<dbReference type="PRINTS" id="PR00069">
    <property type="entry name" value="ALDKETRDTASE"/>
</dbReference>
<evidence type="ECO:0000259" key="2">
    <source>
        <dbReference type="Pfam" id="PF00248"/>
    </source>
</evidence>
<proteinExistence type="predicted"/>
<evidence type="ECO:0000313" key="3">
    <source>
        <dbReference type="EMBL" id="MBW7455193.1"/>
    </source>
</evidence>
<dbReference type="Pfam" id="PF00248">
    <property type="entry name" value="Aldo_ket_red"/>
    <property type="match status" value="1"/>
</dbReference>
<dbReference type="SUPFAM" id="SSF51430">
    <property type="entry name" value="NAD(P)-linked oxidoreductase"/>
    <property type="match status" value="1"/>
</dbReference>